<feature type="region of interest" description="Disordered" evidence="1">
    <location>
        <begin position="171"/>
        <end position="192"/>
    </location>
</feature>
<proteinExistence type="predicted"/>
<gene>
    <name evidence="2" type="ORF">PPSIR1_38549</name>
</gene>
<evidence type="ECO:0000313" key="3">
    <source>
        <dbReference type="Proteomes" id="UP000005801"/>
    </source>
</evidence>
<name>A6G8N3_9BACT</name>
<dbReference type="EMBL" id="ABCS01000040">
    <property type="protein sequence ID" value="EDM77810.1"/>
    <property type="molecule type" value="Genomic_DNA"/>
</dbReference>
<dbReference type="Proteomes" id="UP000005801">
    <property type="component" value="Unassembled WGS sequence"/>
</dbReference>
<protein>
    <submittedName>
        <fullName evidence="2">Uncharacterized protein</fullName>
    </submittedName>
</protein>
<organism evidence="2 3">
    <name type="scientific">Plesiocystis pacifica SIR-1</name>
    <dbReference type="NCBI Taxonomy" id="391625"/>
    <lineage>
        <taxon>Bacteria</taxon>
        <taxon>Pseudomonadati</taxon>
        <taxon>Myxococcota</taxon>
        <taxon>Polyangia</taxon>
        <taxon>Nannocystales</taxon>
        <taxon>Nannocystaceae</taxon>
        <taxon>Plesiocystis</taxon>
    </lineage>
</organism>
<dbReference type="RefSeq" id="WP_006973078.1">
    <property type="nucleotide sequence ID" value="NZ_ABCS01000040.1"/>
</dbReference>
<keyword evidence="3" id="KW-1185">Reference proteome</keyword>
<dbReference type="STRING" id="391625.PPSIR1_38549"/>
<evidence type="ECO:0000313" key="2">
    <source>
        <dbReference type="EMBL" id="EDM77810.1"/>
    </source>
</evidence>
<dbReference type="AlphaFoldDB" id="A6G8N3"/>
<reference evidence="2 3" key="1">
    <citation type="submission" date="2007-06" db="EMBL/GenBank/DDBJ databases">
        <authorList>
            <person name="Shimkets L."/>
            <person name="Ferriera S."/>
            <person name="Johnson J."/>
            <person name="Kravitz S."/>
            <person name="Beeson K."/>
            <person name="Sutton G."/>
            <person name="Rogers Y.-H."/>
            <person name="Friedman R."/>
            <person name="Frazier M."/>
            <person name="Venter J.C."/>
        </authorList>
    </citation>
    <scope>NUCLEOTIDE SEQUENCE [LARGE SCALE GENOMIC DNA]</scope>
    <source>
        <strain evidence="2 3">SIR-1</strain>
    </source>
</reference>
<evidence type="ECO:0000256" key="1">
    <source>
        <dbReference type="SAM" id="MobiDB-lite"/>
    </source>
</evidence>
<accession>A6G8N3</accession>
<comment type="caution">
    <text evidence="2">The sequence shown here is derived from an EMBL/GenBank/DDBJ whole genome shotgun (WGS) entry which is preliminary data.</text>
</comment>
<sequence length="192" mass="20390">MQVQLAQMGAESLQVMVTDTDTRAVLPRDPQCDILCSDRFFMGTCALTQIDCTCYGPECFGECMQDLTGTCGPNDEFSCVDMTGCDDSCECELVSGIIQDKVGNDRGITGDSRFMEPDPPDPHGIFSCIAAVGTSGTGGERPLGSMLAALADSNNPDGGCNAGFLRDLNPPPWIDELRAPRPPPRKPSSSLA</sequence>